<reference evidence="1 3" key="2">
    <citation type="journal article" date="2014" name="BMC Genomics">
        <title>An improved genome release (version Mt4.0) for the model legume Medicago truncatula.</title>
        <authorList>
            <person name="Tang H."/>
            <person name="Krishnakumar V."/>
            <person name="Bidwell S."/>
            <person name="Rosen B."/>
            <person name="Chan A."/>
            <person name="Zhou S."/>
            <person name="Gentzbittel L."/>
            <person name="Childs K.L."/>
            <person name="Yandell M."/>
            <person name="Gundlach H."/>
            <person name="Mayer K.F."/>
            <person name="Schwartz D.C."/>
            <person name="Town C.D."/>
        </authorList>
    </citation>
    <scope>GENOME REANNOTATION</scope>
    <source>
        <strain evidence="1">A17</strain>
        <strain evidence="2 3">cv. Jemalong A17</strain>
    </source>
</reference>
<reference evidence="1 3" key="1">
    <citation type="journal article" date="2011" name="Nature">
        <title>The Medicago genome provides insight into the evolution of rhizobial symbioses.</title>
        <authorList>
            <person name="Young N.D."/>
            <person name="Debelle F."/>
            <person name="Oldroyd G.E."/>
            <person name="Geurts R."/>
            <person name="Cannon S.B."/>
            <person name="Udvardi M.K."/>
            <person name="Benedito V.A."/>
            <person name="Mayer K.F."/>
            <person name="Gouzy J."/>
            <person name="Schoof H."/>
            <person name="Van de Peer Y."/>
            <person name="Proost S."/>
            <person name="Cook D.R."/>
            <person name="Meyers B.C."/>
            <person name="Spannagl M."/>
            <person name="Cheung F."/>
            <person name="De Mita S."/>
            <person name="Krishnakumar V."/>
            <person name="Gundlach H."/>
            <person name="Zhou S."/>
            <person name="Mudge J."/>
            <person name="Bharti A.K."/>
            <person name="Murray J.D."/>
            <person name="Naoumkina M.A."/>
            <person name="Rosen B."/>
            <person name="Silverstein K.A."/>
            <person name="Tang H."/>
            <person name="Rombauts S."/>
            <person name="Zhao P.X."/>
            <person name="Zhou P."/>
            <person name="Barbe V."/>
            <person name="Bardou P."/>
            <person name="Bechner M."/>
            <person name="Bellec A."/>
            <person name="Berger A."/>
            <person name="Berges H."/>
            <person name="Bidwell S."/>
            <person name="Bisseling T."/>
            <person name="Choisne N."/>
            <person name="Couloux A."/>
            <person name="Denny R."/>
            <person name="Deshpande S."/>
            <person name="Dai X."/>
            <person name="Doyle J.J."/>
            <person name="Dudez A.M."/>
            <person name="Farmer A.D."/>
            <person name="Fouteau S."/>
            <person name="Franken C."/>
            <person name="Gibelin C."/>
            <person name="Gish J."/>
            <person name="Goldstein S."/>
            <person name="Gonzalez A.J."/>
            <person name="Green P.J."/>
            <person name="Hallab A."/>
            <person name="Hartog M."/>
            <person name="Hua A."/>
            <person name="Humphray S.J."/>
            <person name="Jeong D.H."/>
            <person name="Jing Y."/>
            <person name="Jocker A."/>
            <person name="Kenton S.M."/>
            <person name="Kim D.J."/>
            <person name="Klee K."/>
            <person name="Lai H."/>
            <person name="Lang C."/>
            <person name="Lin S."/>
            <person name="Macmil S.L."/>
            <person name="Magdelenat G."/>
            <person name="Matthews L."/>
            <person name="McCorrison J."/>
            <person name="Monaghan E.L."/>
            <person name="Mun J.H."/>
            <person name="Najar F.Z."/>
            <person name="Nicholson C."/>
            <person name="Noirot C."/>
            <person name="O'Bleness M."/>
            <person name="Paule C.R."/>
            <person name="Poulain J."/>
            <person name="Prion F."/>
            <person name="Qin B."/>
            <person name="Qu C."/>
            <person name="Retzel E.F."/>
            <person name="Riddle C."/>
            <person name="Sallet E."/>
            <person name="Samain S."/>
            <person name="Samson N."/>
            <person name="Sanders I."/>
            <person name="Saurat O."/>
            <person name="Scarpelli C."/>
            <person name="Schiex T."/>
            <person name="Segurens B."/>
            <person name="Severin A.J."/>
            <person name="Sherrier D.J."/>
            <person name="Shi R."/>
            <person name="Sims S."/>
            <person name="Singer S.R."/>
            <person name="Sinharoy S."/>
            <person name="Sterck L."/>
            <person name="Viollet A."/>
            <person name="Wang B.B."/>
            <person name="Wang K."/>
            <person name="Wang M."/>
            <person name="Wang X."/>
            <person name="Warfsmann J."/>
            <person name="Weissenbach J."/>
            <person name="White D.D."/>
            <person name="White J.D."/>
            <person name="Wiley G.B."/>
            <person name="Wincker P."/>
            <person name="Xing Y."/>
            <person name="Yang L."/>
            <person name="Yao Z."/>
            <person name="Ying F."/>
            <person name="Zhai J."/>
            <person name="Zhou L."/>
            <person name="Zuber A."/>
            <person name="Denarie J."/>
            <person name="Dixon R.A."/>
            <person name="May G.D."/>
            <person name="Schwartz D.C."/>
            <person name="Rogers J."/>
            <person name="Quetier F."/>
            <person name="Town C.D."/>
            <person name="Roe B.A."/>
        </authorList>
    </citation>
    <scope>NUCLEOTIDE SEQUENCE [LARGE SCALE GENOMIC DNA]</scope>
    <source>
        <strain evidence="1">A17</strain>
        <strain evidence="2 3">cv. Jemalong A17</strain>
    </source>
</reference>
<evidence type="ECO:0000313" key="2">
    <source>
        <dbReference type="EnsemblPlants" id="KEH28680"/>
    </source>
</evidence>
<gene>
    <name evidence="1" type="ordered locus">MTR_4g010810</name>
</gene>
<evidence type="ECO:0000313" key="3">
    <source>
        <dbReference type="Proteomes" id="UP000002051"/>
    </source>
</evidence>
<evidence type="ECO:0000313" key="1">
    <source>
        <dbReference type="EMBL" id="KEH28680.1"/>
    </source>
</evidence>
<proteinExistence type="predicted"/>
<dbReference type="Proteomes" id="UP000002051">
    <property type="component" value="Chromosome 4"/>
</dbReference>
<accession>A0A072US25</accession>
<dbReference type="AlphaFoldDB" id="A0A072US25"/>
<sequence>MEYHLHETETHTQSTGGRGYLLQVTILGPQLLGPLGVNDRILDFEGQNPVRSPFLGSHGP</sequence>
<reference evidence="2" key="3">
    <citation type="submission" date="2015-04" db="UniProtKB">
        <authorList>
            <consortium name="EnsemblPlants"/>
        </authorList>
    </citation>
    <scope>IDENTIFICATION</scope>
    <source>
        <strain evidence="2">cv. Jemalong A17</strain>
    </source>
</reference>
<dbReference type="EMBL" id="CM001220">
    <property type="protein sequence ID" value="KEH28680.1"/>
    <property type="molecule type" value="Genomic_DNA"/>
</dbReference>
<dbReference type="EnsemblPlants" id="KEH28680">
    <property type="protein sequence ID" value="KEH28680"/>
    <property type="gene ID" value="MTR_4g010810"/>
</dbReference>
<keyword evidence="3" id="KW-1185">Reference proteome</keyword>
<organism evidence="1 3">
    <name type="scientific">Medicago truncatula</name>
    <name type="common">Barrel medic</name>
    <name type="synonym">Medicago tribuloides</name>
    <dbReference type="NCBI Taxonomy" id="3880"/>
    <lineage>
        <taxon>Eukaryota</taxon>
        <taxon>Viridiplantae</taxon>
        <taxon>Streptophyta</taxon>
        <taxon>Embryophyta</taxon>
        <taxon>Tracheophyta</taxon>
        <taxon>Spermatophyta</taxon>
        <taxon>Magnoliopsida</taxon>
        <taxon>eudicotyledons</taxon>
        <taxon>Gunneridae</taxon>
        <taxon>Pentapetalae</taxon>
        <taxon>rosids</taxon>
        <taxon>fabids</taxon>
        <taxon>Fabales</taxon>
        <taxon>Fabaceae</taxon>
        <taxon>Papilionoideae</taxon>
        <taxon>50 kb inversion clade</taxon>
        <taxon>NPAAA clade</taxon>
        <taxon>Hologalegina</taxon>
        <taxon>IRL clade</taxon>
        <taxon>Trifolieae</taxon>
        <taxon>Medicago</taxon>
    </lineage>
</organism>
<name>A0A072US25_MEDTR</name>
<protein>
    <submittedName>
        <fullName evidence="1 2">Uncharacterized protein</fullName>
    </submittedName>
</protein>
<dbReference type="HOGENOM" id="CLU_2945180_0_0_1"/>